<feature type="region of interest" description="Disordered" evidence="1">
    <location>
        <begin position="1"/>
        <end position="21"/>
    </location>
</feature>
<dbReference type="InterPro" id="IPR003032">
    <property type="entry name" value="Ryanodine_rcpt"/>
</dbReference>
<organism evidence="5 6">
    <name type="scientific">Cryptosporangium minutisporangium</name>
    <dbReference type="NCBI Taxonomy" id="113569"/>
    <lineage>
        <taxon>Bacteria</taxon>
        <taxon>Bacillati</taxon>
        <taxon>Actinomycetota</taxon>
        <taxon>Actinomycetes</taxon>
        <taxon>Cryptosporangiales</taxon>
        <taxon>Cryptosporangiaceae</taxon>
        <taxon>Cryptosporangium</taxon>
    </lineage>
</organism>
<dbReference type="Gene3D" id="3.40.50.720">
    <property type="entry name" value="NAD(P)-binding Rossmann-like Domain"/>
    <property type="match status" value="1"/>
</dbReference>
<protein>
    <recommendedName>
        <fullName evidence="7">RCK N-terminal domain-containing protein</fullName>
    </recommendedName>
</protein>
<dbReference type="Pfam" id="PF02026">
    <property type="entry name" value="RyR"/>
    <property type="match status" value="1"/>
</dbReference>
<dbReference type="EMBL" id="BAAAYN010000006">
    <property type="protein sequence ID" value="GAA3383695.1"/>
    <property type="molecule type" value="Genomic_DNA"/>
</dbReference>
<keyword evidence="2" id="KW-1133">Transmembrane helix</keyword>
<evidence type="ECO:0000256" key="1">
    <source>
        <dbReference type="SAM" id="MobiDB-lite"/>
    </source>
</evidence>
<accession>A0ABP6ST25</accession>
<dbReference type="PANTHER" id="PTHR43833:SF9">
    <property type="entry name" value="POTASSIUM CHANNEL PROTEIN YUGO-RELATED"/>
    <property type="match status" value="1"/>
</dbReference>
<comment type="caution">
    <text evidence="5">The sequence shown here is derived from an EMBL/GenBank/DDBJ whole genome shotgun (WGS) entry which is preliminary data.</text>
</comment>
<proteinExistence type="predicted"/>
<dbReference type="InterPro" id="IPR050721">
    <property type="entry name" value="Trk_Ktr_HKT_K-transport"/>
</dbReference>
<dbReference type="SUPFAM" id="SSF51735">
    <property type="entry name" value="NAD(P)-binding Rossmann-fold domains"/>
    <property type="match status" value="1"/>
</dbReference>
<feature type="domain" description="Ryanodine receptor Ryr" evidence="3">
    <location>
        <begin position="538"/>
        <end position="605"/>
    </location>
</feature>
<gene>
    <name evidence="5" type="ORF">GCM10020369_10570</name>
</gene>
<evidence type="ECO:0008006" key="7">
    <source>
        <dbReference type="Google" id="ProtNLM"/>
    </source>
</evidence>
<reference evidence="6" key="1">
    <citation type="journal article" date="2019" name="Int. J. Syst. Evol. Microbiol.">
        <title>The Global Catalogue of Microorganisms (GCM) 10K type strain sequencing project: providing services to taxonomists for standard genome sequencing and annotation.</title>
        <authorList>
            <consortium name="The Broad Institute Genomics Platform"/>
            <consortium name="The Broad Institute Genome Sequencing Center for Infectious Disease"/>
            <person name="Wu L."/>
            <person name="Ma J."/>
        </authorList>
    </citation>
    <scope>NUCLEOTIDE SEQUENCE [LARGE SCALE GENOMIC DNA]</scope>
    <source>
        <strain evidence="6">JCM 9458</strain>
    </source>
</reference>
<dbReference type="Proteomes" id="UP001501676">
    <property type="component" value="Unassembled WGS sequence"/>
</dbReference>
<feature type="transmembrane region" description="Helical" evidence="2">
    <location>
        <begin position="35"/>
        <end position="54"/>
    </location>
</feature>
<evidence type="ECO:0000259" key="3">
    <source>
        <dbReference type="Pfam" id="PF02026"/>
    </source>
</evidence>
<feature type="domain" description="RCK N-terminal" evidence="4">
    <location>
        <begin position="141"/>
        <end position="226"/>
    </location>
</feature>
<keyword evidence="2" id="KW-0812">Transmembrane</keyword>
<evidence type="ECO:0000313" key="5">
    <source>
        <dbReference type="EMBL" id="GAA3383695.1"/>
    </source>
</evidence>
<evidence type="ECO:0000256" key="2">
    <source>
        <dbReference type="SAM" id="Phobius"/>
    </source>
</evidence>
<name>A0ABP6ST25_9ACTN</name>
<dbReference type="RefSeq" id="WP_345726818.1">
    <property type="nucleotide sequence ID" value="NZ_BAAAYN010000006.1"/>
</dbReference>
<keyword evidence="6" id="KW-1185">Reference proteome</keyword>
<sequence>MDDGRAARSVGTTDRGAVMASEEGSSRSGVVSARGLALVVIAAGAALVLGYLGLRDHVDALNRAAGVHFGSGVADIIYYDLQLFVLDSDPVGSGSSLPWTLQVARFLAPATAAYAIVLTAQAVLARQVEQVRARRAKDHTVVVGDGPAVSELVRQVLRERRRVVIVQSEAPSALLPARNVYRVTGDPRDVPVLRRAGVPRAREVFAVGGDTATNAQVAVSVLRLMQTTPRHGAALRCQVHVDDWALLSALIAQELSAAGSAGARLELFNRHDRAARRIVAQHPPAATAGPPEIVVVGRTELAEALLSEIARWWTATRPGGASDDLPPLDVLVLVPDEDEKTTLPTHDRSAIRLAVDTVEGGIAARVNALPAVGAPPPHVYVCVDRDTDALKAGFRLLHEFRAPLQPAPRVVVAVTRWSGFGSTATAAPDQTAAILGPAGLTTINVTEEVYDIGELRLGTNERLAREIHAQYVALRQRQGDTPQTNASIRSWDELSDELKESNRAQAEDIGVKLRAIGCVMTPTTGDAEPFAFTDVEITQLAQREHTRWMKRLLDDGWTWGPRRDPDHKQHPDLVDWRNLTEESREADRNAVRTIPALLASVGLQVVRLTPVRNEDGHATPA</sequence>
<dbReference type="PANTHER" id="PTHR43833">
    <property type="entry name" value="POTASSIUM CHANNEL PROTEIN 2-RELATED-RELATED"/>
    <property type="match status" value="1"/>
</dbReference>
<dbReference type="InterPro" id="IPR003148">
    <property type="entry name" value="RCK_N"/>
</dbReference>
<dbReference type="Pfam" id="PF02254">
    <property type="entry name" value="TrkA_N"/>
    <property type="match status" value="1"/>
</dbReference>
<dbReference type="InterPro" id="IPR036291">
    <property type="entry name" value="NAD(P)-bd_dom_sf"/>
</dbReference>
<keyword evidence="2" id="KW-0472">Membrane</keyword>
<evidence type="ECO:0000259" key="4">
    <source>
        <dbReference type="Pfam" id="PF02254"/>
    </source>
</evidence>
<evidence type="ECO:0000313" key="6">
    <source>
        <dbReference type="Proteomes" id="UP001501676"/>
    </source>
</evidence>
<dbReference type="Gene3D" id="6.20.350.10">
    <property type="match status" value="1"/>
</dbReference>